<reference evidence="1" key="1">
    <citation type="submission" date="2021-01" db="EMBL/GenBank/DDBJ databases">
        <authorList>
            <person name="Corre E."/>
            <person name="Pelletier E."/>
            <person name="Niang G."/>
            <person name="Scheremetjew M."/>
            <person name="Finn R."/>
            <person name="Kale V."/>
            <person name="Holt S."/>
            <person name="Cochrane G."/>
            <person name="Meng A."/>
            <person name="Brown T."/>
            <person name="Cohen L."/>
        </authorList>
    </citation>
    <scope>NUCLEOTIDE SEQUENCE</scope>
    <source>
        <strain evidence="1">FE60</strain>
    </source>
</reference>
<sequence length="110" mass="12152">MKATARSAACRLLEEAAIAGHPQARCNLSGYEWENERIERAVKHLIITANLGHNVSVQALKECYKEGKVSKEDLAGALRAHQAAIDATKSPQREAAEKYLAKNAHRIIYN</sequence>
<dbReference type="InterPro" id="IPR011990">
    <property type="entry name" value="TPR-like_helical_dom_sf"/>
</dbReference>
<protein>
    <submittedName>
        <fullName evidence="1">Uncharacterized protein</fullName>
    </submittedName>
</protein>
<dbReference type="SUPFAM" id="SSF81901">
    <property type="entry name" value="HCP-like"/>
    <property type="match status" value="1"/>
</dbReference>
<proteinExistence type="predicted"/>
<organism evidence="1">
    <name type="scientific">Skeletonema marinoi</name>
    <dbReference type="NCBI Taxonomy" id="267567"/>
    <lineage>
        <taxon>Eukaryota</taxon>
        <taxon>Sar</taxon>
        <taxon>Stramenopiles</taxon>
        <taxon>Ochrophyta</taxon>
        <taxon>Bacillariophyta</taxon>
        <taxon>Coscinodiscophyceae</taxon>
        <taxon>Thalassiosirophycidae</taxon>
        <taxon>Thalassiosirales</taxon>
        <taxon>Skeletonemataceae</taxon>
        <taxon>Skeletonema</taxon>
        <taxon>Skeletonema marinoi-dohrnii complex</taxon>
    </lineage>
</organism>
<accession>A0A7S1GE34</accession>
<dbReference type="AlphaFoldDB" id="A0A7S1GE34"/>
<dbReference type="EMBL" id="HBFU01000027">
    <property type="protein sequence ID" value="CAD8926095.1"/>
    <property type="molecule type" value="Transcribed_RNA"/>
</dbReference>
<gene>
    <name evidence="1" type="ORF">SMAR1040_LOCUS20</name>
</gene>
<dbReference type="Gene3D" id="1.25.40.10">
    <property type="entry name" value="Tetratricopeptide repeat domain"/>
    <property type="match status" value="1"/>
</dbReference>
<name>A0A7S1GE34_9STRA</name>
<evidence type="ECO:0000313" key="1">
    <source>
        <dbReference type="EMBL" id="CAD8926095.1"/>
    </source>
</evidence>